<evidence type="ECO:0000259" key="3">
    <source>
        <dbReference type="SMART" id="SM00563"/>
    </source>
</evidence>
<dbReference type="CDD" id="cd07989">
    <property type="entry name" value="LPLAT_AGPAT-like"/>
    <property type="match status" value="1"/>
</dbReference>
<evidence type="ECO:0000256" key="2">
    <source>
        <dbReference type="ARBA" id="ARBA00023315"/>
    </source>
</evidence>
<protein>
    <recommendedName>
        <fullName evidence="3">Phospholipid/glycerol acyltransferase domain-containing protein</fullName>
    </recommendedName>
</protein>
<keyword evidence="1" id="KW-0808">Transferase</keyword>
<comment type="caution">
    <text evidence="4">The sequence shown here is derived from an EMBL/GenBank/DDBJ whole genome shotgun (WGS) entry which is preliminary data.</text>
</comment>
<evidence type="ECO:0000256" key="1">
    <source>
        <dbReference type="ARBA" id="ARBA00022679"/>
    </source>
</evidence>
<dbReference type="EMBL" id="PCRO01000021">
    <property type="protein sequence ID" value="PIP22876.1"/>
    <property type="molecule type" value="Genomic_DNA"/>
</dbReference>
<gene>
    <name evidence="4" type="ORF">COX37_01685</name>
</gene>
<name>A0A2G9YUF9_9BACT</name>
<accession>A0A2G9YUF9</accession>
<dbReference type="PANTHER" id="PTHR10434">
    <property type="entry name" value="1-ACYL-SN-GLYCEROL-3-PHOSPHATE ACYLTRANSFERASE"/>
    <property type="match status" value="1"/>
</dbReference>
<dbReference type="Pfam" id="PF01553">
    <property type="entry name" value="Acyltransferase"/>
    <property type="match status" value="1"/>
</dbReference>
<dbReference type="PANTHER" id="PTHR10434:SF40">
    <property type="entry name" value="1-ACYL-SN-GLYCEROL-3-PHOSPHATE ACYLTRANSFERASE"/>
    <property type="match status" value="1"/>
</dbReference>
<proteinExistence type="predicted"/>
<keyword evidence="2" id="KW-0012">Acyltransferase</keyword>
<feature type="domain" description="Phospholipid/glycerol acyltransferase" evidence="3">
    <location>
        <begin position="42"/>
        <end position="159"/>
    </location>
</feature>
<dbReference type="Proteomes" id="UP000229976">
    <property type="component" value="Unassembled WGS sequence"/>
</dbReference>
<organism evidence="4 5">
    <name type="scientific">Candidatus Nealsonbacteria bacterium CG23_combo_of_CG06-09_8_20_14_all_39_17</name>
    <dbReference type="NCBI Taxonomy" id="1974722"/>
    <lineage>
        <taxon>Bacteria</taxon>
        <taxon>Candidatus Nealsoniibacteriota</taxon>
    </lineage>
</organism>
<evidence type="ECO:0000313" key="5">
    <source>
        <dbReference type="Proteomes" id="UP000229976"/>
    </source>
</evidence>
<evidence type="ECO:0000313" key="4">
    <source>
        <dbReference type="EMBL" id="PIP22876.1"/>
    </source>
</evidence>
<sequence length="211" mass="24150">MKLPFALFSKLFIFPIVGLFVKKIISYQENIIAQEKLLGKGFVVAVNHINSFDHWIISFALKDKLRDIRFIGALDEPLLWLPSKILYYLANTISINRKKINREDFVKKVVPHLNAGKIVVIYPEGTTNRKKYLLRGKTGAVELAVRAGVPIVPLGMRKGKGLFGRIVEIGKPMIFKEEDVDDFHKFLREKTDGMMKEISKICGKPYPYDNQ</sequence>
<dbReference type="GO" id="GO:0006654">
    <property type="term" value="P:phosphatidic acid biosynthetic process"/>
    <property type="evidence" value="ECO:0007669"/>
    <property type="project" value="TreeGrafter"/>
</dbReference>
<dbReference type="AlphaFoldDB" id="A0A2G9YUF9"/>
<reference evidence="4 5" key="1">
    <citation type="submission" date="2017-09" db="EMBL/GenBank/DDBJ databases">
        <title>Depth-based differentiation of microbial function through sediment-hosted aquifers and enrichment of novel symbionts in the deep terrestrial subsurface.</title>
        <authorList>
            <person name="Probst A.J."/>
            <person name="Ladd B."/>
            <person name="Jarett J.K."/>
            <person name="Geller-Mcgrath D.E."/>
            <person name="Sieber C.M."/>
            <person name="Emerson J.B."/>
            <person name="Anantharaman K."/>
            <person name="Thomas B.C."/>
            <person name="Malmstrom R."/>
            <person name="Stieglmeier M."/>
            <person name="Klingl A."/>
            <person name="Woyke T."/>
            <person name="Ryan C.M."/>
            <person name="Banfield J.F."/>
        </authorList>
    </citation>
    <scope>NUCLEOTIDE SEQUENCE [LARGE SCALE GENOMIC DNA]</scope>
    <source>
        <strain evidence="4">CG23_combo_of_CG06-09_8_20_14_all_39_17</strain>
    </source>
</reference>
<dbReference type="SMART" id="SM00563">
    <property type="entry name" value="PlsC"/>
    <property type="match status" value="1"/>
</dbReference>
<dbReference type="InterPro" id="IPR002123">
    <property type="entry name" value="Plipid/glycerol_acylTrfase"/>
</dbReference>
<dbReference type="SUPFAM" id="SSF69593">
    <property type="entry name" value="Glycerol-3-phosphate (1)-acyltransferase"/>
    <property type="match status" value="1"/>
</dbReference>
<dbReference type="GO" id="GO:0003841">
    <property type="term" value="F:1-acylglycerol-3-phosphate O-acyltransferase activity"/>
    <property type="evidence" value="ECO:0007669"/>
    <property type="project" value="TreeGrafter"/>
</dbReference>